<evidence type="ECO:0008006" key="9">
    <source>
        <dbReference type="Google" id="ProtNLM"/>
    </source>
</evidence>
<evidence type="ECO:0000256" key="5">
    <source>
        <dbReference type="SAM" id="MobiDB-lite"/>
    </source>
</evidence>
<keyword evidence="3" id="KW-0378">Hydrolase</keyword>
<feature type="compositionally biased region" description="Low complexity" evidence="5">
    <location>
        <begin position="471"/>
        <end position="490"/>
    </location>
</feature>
<proteinExistence type="inferred from homology"/>
<dbReference type="GO" id="GO:0052689">
    <property type="term" value="F:carboxylic ester hydrolase activity"/>
    <property type="evidence" value="ECO:0007669"/>
    <property type="project" value="UniProtKB-KW"/>
</dbReference>
<evidence type="ECO:0000256" key="4">
    <source>
        <dbReference type="ARBA" id="ARBA00023157"/>
    </source>
</evidence>
<name>A0A317NHY7_9NOCA</name>
<evidence type="ECO:0000256" key="6">
    <source>
        <dbReference type="SAM" id="SignalP"/>
    </source>
</evidence>
<comment type="similarity">
    <text evidence="1">Belongs to the cutinase family.</text>
</comment>
<gene>
    <name evidence="7" type="ORF">DFR69_106248</name>
</gene>
<keyword evidence="2" id="KW-0719">Serine esterase</keyword>
<feature type="compositionally biased region" description="Pro residues" evidence="5">
    <location>
        <begin position="531"/>
        <end position="540"/>
    </location>
</feature>
<comment type="caution">
    <text evidence="7">The sequence shown here is derived from an EMBL/GenBank/DDBJ whole genome shotgun (WGS) entry which is preliminary data.</text>
</comment>
<feature type="chain" id="PRO_5039630747" description="Cutinase" evidence="6">
    <location>
        <begin position="19"/>
        <end position="576"/>
    </location>
</feature>
<protein>
    <recommendedName>
        <fullName evidence="9">Cutinase</fullName>
    </recommendedName>
</protein>
<sequence>MPARLVTAVLGVAVMVTAATPAAGAPSSPPAAAPSTVLALGACPALYVFAVQGTGESSPDAAPSTDTGMLSLAVRPMMAAASDPGLVDRAYVPYPAGFGGAVGDSTVPYAESVATGVARTESMMRQLHSACPHTRVALLGYSQGAHVVSLVAQQIGAGQGVVAAETVAAVVLMADPTRSPGAPVFPGTDALAPAPAPAPGTSGRHLSMLPAAPIPAAASGGGIGPQRDIAADYGALTGRVANLCVAGDLACDTPTGSAILRAAAGVASQSLLSAGDPIASLVSIGQALAYTSLKAVSTAVEDDVSGASLTEWEVSPSKSISQRLAEASDPRTPLEVNAAMAAVMRVGVIGLNAVHVLLASVLNPATLAQLGTVGLSHPAAAVAMLGEKFTTAITELIPPTTSDRLVAAAFDVVRREVADNHALLDLTTWVRLWQTGMRHDAYSRPIGDGPSPAAWAGAWLAAAAHDAAGTPLHASHSTSNTATAPTTTPAVGLSSTTSTFRHVDLPAPTTSPGPSLGEVVGAPQHIASPPTAVPDPPDPSVPATVAAPQQPGIHRNTSAPSTSSIPRQPGVSGPTR</sequence>
<dbReference type="RefSeq" id="WP_110038876.1">
    <property type="nucleotide sequence ID" value="NZ_QGTL01000006.1"/>
</dbReference>
<keyword evidence="4" id="KW-1015">Disulfide bond</keyword>
<organism evidence="7 8">
    <name type="scientific">Nocardia neocaledoniensis</name>
    <dbReference type="NCBI Taxonomy" id="236511"/>
    <lineage>
        <taxon>Bacteria</taxon>
        <taxon>Bacillati</taxon>
        <taxon>Actinomycetota</taxon>
        <taxon>Actinomycetes</taxon>
        <taxon>Mycobacteriales</taxon>
        <taxon>Nocardiaceae</taxon>
        <taxon>Nocardia</taxon>
    </lineage>
</organism>
<evidence type="ECO:0000256" key="1">
    <source>
        <dbReference type="ARBA" id="ARBA00007534"/>
    </source>
</evidence>
<feature type="region of interest" description="Disordered" evidence="5">
    <location>
        <begin position="471"/>
        <end position="576"/>
    </location>
</feature>
<dbReference type="InterPro" id="IPR000675">
    <property type="entry name" value="Cutinase/axe"/>
</dbReference>
<feature type="signal peptide" evidence="6">
    <location>
        <begin position="1"/>
        <end position="18"/>
    </location>
</feature>
<evidence type="ECO:0000256" key="2">
    <source>
        <dbReference type="ARBA" id="ARBA00022487"/>
    </source>
</evidence>
<dbReference type="Pfam" id="PF01083">
    <property type="entry name" value="Cutinase"/>
    <property type="match status" value="1"/>
</dbReference>
<evidence type="ECO:0000256" key="3">
    <source>
        <dbReference type="ARBA" id="ARBA00022801"/>
    </source>
</evidence>
<evidence type="ECO:0000313" key="8">
    <source>
        <dbReference type="Proteomes" id="UP000246410"/>
    </source>
</evidence>
<dbReference type="InterPro" id="IPR029058">
    <property type="entry name" value="AB_hydrolase_fold"/>
</dbReference>
<dbReference type="PANTHER" id="PTHR33630:SF9">
    <property type="entry name" value="CUTINASE 4"/>
    <property type="match status" value="1"/>
</dbReference>
<dbReference type="PANTHER" id="PTHR33630">
    <property type="entry name" value="CUTINASE RV1984C-RELATED-RELATED"/>
    <property type="match status" value="1"/>
</dbReference>
<keyword evidence="8" id="KW-1185">Reference proteome</keyword>
<keyword evidence="6" id="KW-0732">Signal</keyword>
<dbReference type="Gene3D" id="3.40.50.1820">
    <property type="entry name" value="alpha/beta hydrolase"/>
    <property type="match status" value="1"/>
</dbReference>
<dbReference type="SUPFAM" id="SSF53474">
    <property type="entry name" value="alpha/beta-Hydrolases"/>
    <property type="match status" value="1"/>
</dbReference>
<accession>A0A317NHY7</accession>
<reference evidence="7 8" key="1">
    <citation type="submission" date="2018-05" db="EMBL/GenBank/DDBJ databases">
        <title>Genomic Encyclopedia of Type Strains, Phase IV (KMG-IV): sequencing the most valuable type-strain genomes for metagenomic binning, comparative biology and taxonomic classification.</title>
        <authorList>
            <person name="Goeker M."/>
        </authorList>
    </citation>
    <scope>NUCLEOTIDE SEQUENCE [LARGE SCALE GENOMIC DNA]</scope>
    <source>
        <strain evidence="7 8">DSM 44717</strain>
    </source>
</reference>
<dbReference type="SMART" id="SM01110">
    <property type="entry name" value="Cutinase"/>
    <property type="match status" value="1"/>
</dbReference>
<evidence type="ECO:0000313" key="7">
    <source>
        <dbReference type="EMBL" id="PWV74437.1"/>
    </source>
</evidence>
<feature type="compositionally biased region" description="Polar residues" evidence="5">
    <location>
        <begin position="555"/>
        <end position="566"/>
    </location>
</feature>
<dbReference type="Proteomes" id="UP000246410">
    <property type="component" value="Unassembled WGS sequence"/>
</dbReference>
<dbReference type="AlphaFoldDB" id="A0A317NHY7"/>
<dbReference type="EMBL" id="QGTL01000006">
    <property type="protein sequence ID" value="PWV74437.1"/>
    <property type="molecule type" value="Genomic_DNA"/>
</dbReference>